<proteinExistence type="predicted"/>
<dbReference type="Proteomes" id="UP000008392">
    <property type="component" value="Chromosome"/>
</dbReference>
<name>G0AD55_COLFT</name>
<dbReference type="RefSeq" id="WP_014007391.1">
    <property type="nucleotide sequence ID" value="NC_015856.1"/>
</dbReference>
<feature type="domain" description="GGDEF" evidence="3">
    <location>
        <begin position="351"/>
        <end position="480"/>
    </location>
</feature>
<keyword evidence="2" id="KW-0812">Transmembrane</keyword>
<dbReference type="PANTHER" id="PTHR46663">
    <property type="entry name" value="DIGUANYLATE CYCLASE DGCT-RELATED"/>
    <property type="match status" value="1"/>
</dbReference>
<dbReference type="EMBL" id="CP002745">
    <property type="protein sequence ID" value="AEK63239.1"/>
    <property type="molecule type" value="Genomic_DNA"/>
</dbReference>
<gene>
    <name evidence="4" type="ordered locus">CFU_3415</name>
</gene>
<keyword evidence="2" id="KW-1133">Transmembrane helix</keyword>
<dbReference type="InterPro" id="IPR033424">
    <property type="entry name" value="MASE4"/>
</dbReference>
<protein>
    <submittedName>
        <fullName evidence="4">Diguanylate cyclase (GGDEF domain)</fullName>
    </submittedName>
</protein>
<feature type="transmembrane region" description="Helical" evidence="2">
    <location>
        <begin position="139"/>
        <end position="157"/>
    </location>
</feature>
<dbReference type="SMART" id="SM00267">
    <property type="entry name" value="GGDEF"/>
    <property type="match status" value="1"/>
</dbReference>
<dbReference type="KEGG" id="cfu:CFU_3415"/>
<reference evidence="4 5" key="2">
    <citation type="journal article" date="2006" name="J. Microbiol. Methods">
        <title>Genomic flank-sequencing of plasposon insertion sites for rapid identification of functional genes.</title>
        <authorList>
            <person name="Leveau J.H."/>
            <person name="Gerards S."/>
            <person name="Fritsche K."/>
            <person name="Zondag G."/>
            <person name="van Veen J.A."/>
        </authorList>
    </citation>
    <scope>NUCLEOTIDE SEQUENCE [LARGE SCALE GENOMIC DNA]</scope>
    <source>
        <strain evidence="4 5">Ter331</strain>
    </source>
</reference>
<feature type="transmembrane region" description="Helical" evidence="2">
    <location>
        <begin position="177"/>
        <end position="197"/>
    </location>
</feature>
<keyword evidence="5" id="KW-1185">Reference proteome</keyword>
<dbReference type="eggNOG" id="COG2199">
    <property type="taxonomic scope" value="Bacteria"/>
</dbReference>
<feature type="transmembrane region" description="Helical" evidence="2">
    <location>
        <begin position="41"/>
        <end position="62"/>
    </location>
</feature>
<reference evidence="4 5" key="4">
    <citation type="journal article" date="2010" name="Environ. Microbiol.">
        <title>The bacterial genus Collimonas: mycophagy, weathering and other adaptive solutions to life in oligotrophic soil environments.</title>
        <authorList>
            <person name="Leveau J.H."/>
            <person name="Uroz S."/>
            <person name="de Boer W."/>
        </authorList>
    </citation>
    <scope>NUCLEOTIDE SEQUENCE [LARGE SCALE GENOMIC DNA]</scope>
    <source>
        <strain evidence="4 5">Ter331</strain>
    </source>
</reference>
<dbReference type="InterPro" id="IPR000160">
    <property type="entry name" value="GGDEF_dom"/>
</dbReference>
<dbReference type="PANTHER" id="PTHR46663:SF2">
    <property type="entry name" value="GGDEF DOMAIN-CONTAINING PROTEIN"/>
    <property type="match status" value="1"/>
</dbReference>
<dbReference type="PROSITE" id="PS50887">
    <property type="entry name" value="GGDEF"/>
    <property type="match status" value="1"/>
</dbReference>
<feature type="transmembrane region" description="Helical" evidence="2">
    <location>
        <begin position="209"/>
        <end position="233"/>
    </location>
</feature>
<dbReference type="SUPFAM" id="SSF55073">
    <property type="entry name" value="Nucleotide cyclase"/>
    <property type="match status" value="1"/>
</dbReference>
<organism evidence="4 5">
    <name type="scientific">Collimonas fungivorans (strain Ter331)</name>
    <dbReference type="NCBI Taxonomy" id="1005048"/>
    <lineage>
        <taxon>Bacteria</taxon>
        <taxon>Pseudomonadati</taxon>
        <taxon>Pseudomonadota</taxon>
        <taxon>Betaproteobacteria</taxon>
        <taxon>Burkholderiales</taxon>
        <taxon>Oxalobacteraceae</taxon>
        <taxon>Collimonas</taxon>
    </lineage>
</organism>
<dbReference type="HOGENOM" id="CLU_631221_0_0_4"/>
<evidence type="ECO:0000259" key="3">
    <source>
        <dbReference type="PROSITE" id="PS50887"/>
    </source>
</evidence>
<feature type="transmembrane region" description="Helical" evidence="2">
    <location>
        <begin position="68"/>
        <end position="88"/>
    </location>
</feature>
<dbReference type="Pfam" id="PF17158">
    <property type="entry name" value="MASE4"/>
    <property type="match status" value="1"/>
</dbReference>
<feature type="region of interest" description="Disordered" evidence="1">
    <location>
        <begin position="1"/>
        <end position="25"/>
    </location>
</feature>
<evidence type="ECO:0000256" key="1">
    <source>
        <dbReference type="SAM" id="MobiDB-lite"/>
    </source>
</evidence>
<dbReference type="Gene3D" id="3.30.70.270">
    <property type="match status" value="1"/>
</dbReference>
<dbReference type="STRING" id="1005048.CFU_3415"/>
<reference evidence="5" key="6">
    <citation type="submission" date="2011-05" db="EMBL/GenBank/DDBJ databases">
        <title>Complete sequence of Collimonas fungivorans Ter331.</title>
        <authorList>
            <person name="Leveau J.H."/>
        </authorList>
    </citation>
    <scope>NUCLEOTIDE SEQUENCE [LARGE SCALE GENOMIC DNA]</scope>
    <source>
        <strain evidence="5">Ter331</strain>
    </source>
</reference>
<keyword evidence="2" id="KW-0472">Membrane</keyword>
<reference evidence="4 5" key="3">
    <citation type="journal article" date="2008" name="FEMS Microbiol. Ecol.">
        <title>Identification and characterization of genes underlying chitinolysis in Collimonas fungivorans Ter331.</title>
        <authorList>
            <person name="Fritsche K."/>
            <person name="de Boer W."/>
            <person name="Gerards S."/>
            <person name="van den Berg M."/>
            <person name="van Veen J.A."/>
            <person name="Leveau J.H."/>
        </authorList>
    </citation>
    <scope>NUCLEOTIDE SEQUENCE [LARGE SCALE GENOMIC DNA]</scope>
    <source>
        <strain evidence="4 5">Ter331</strain>
    </source>
</reference>
<evidence type="ECO:0000256" key="2">
    <source>
        <dbReference type="SAM" id="Phobius"/>
    </source>
</evidence>
<feature type="transmembrane region" description="Helical" evidence="2">
    <location>
        <begin position="240"/>
        <end position="263"/>
    </location>
</feature>
<evidence type="ECO:0000313" key="5">
    <source>
        <dbReference type="Proteomes" id="UP000008392"/>
    </source>
</evidence>
<feature type="transmembrane region" description="Helical" evidence="2">
    <location>
        <begin position="269"/>
        <end position="290"/>
    </location>
</feature>
<dbReference type="NCBIfam" id="TIGR00254">
    <property type="entry name" value="GGDEF"/>
    <property type="match status" value="1"/>
</dbReference>
<feature type="transmembrane region" description="Helical" evidence="2">
    <location>
        <begin position="100"/>
        <end position="119"/>
    </location>
</feature>
<accession>G0AD55</accession>
<dbReference type="AlphaFoldDB" id="G0AD55"/>
<dbReference type="InterPro" id="IPR052163">
    <property type="entry name" value="DGC-Regulatory_Protein"/>
</dbReference>
<dbReference type="InterPro" id="IPR029787">
    <property type="entry name" value="Nucleotide_cyclase"/>
</dbReference>
<reference evidence="4 5" key="1">
    <citation type="journal article" date="2004" name="Environ. Microbiol.">
        <title>Phylogeny-function analysis of (meta)genomic libraries: screening for expression of ribosomal RNA genes by large-insert library fluorescent in situ hybridization (LIL-FISH).</title>
        <authorList>
            <person name="Leveau J.H."/>
            <person name="Gerards S."/>
            <person name="de Boer W."/>
            <person name="van Veen J.A."/>
        </authorList>
    </citation>
    <scope>NUCLEOTIDE SEQUENCE [LARGE SCALE GENOMIC DNA]</scope>
    <source>
        <strain evidence="4 5">Ter331</strain>
    </source>
</reference>
<sequence>MTDRAHHARNAGNKAMSKPAWHPISASPATRQASSRQRRRALWVCVGIVLGTLLLLPAAAVMGPRVPAFLPSYQTATVVAYIIITYLIFAHYRATRTLDLLYIGAACFYCAGIFLLQFLALPDMFLPQGALLGGPQTTIWLWFFWHAGLALGILAYAASRWWSPALAHYHPERMAQWLMAAVMAALVASLALVTAFHEQLPVLDNNGDFHGVVSSGVGPLLQGITALALLVLWQATRFRAVLHVWLGVALVALLCDNAITMAGGSQFSVGWYVGRCNALVSATLLLLIYLREMNQVYLKTVQDARLLALNNAMLEVRMDQVRLDDLTGLPSRSLFLELAETLRSRDLPGRHAVALLFIDLDGFKRINDDLGHDRGDAVLIEVAAALRSVLRDSDIAGRVGGDEFVVCLVAPAAVIKATATAVAGRIVSRVAAIGDGIGCSIGIALCQAENMEWDSAMRQADEAMYQAKRQGKSRFTVYGHTLLDEMA</sequence>
<dbReference type="Pfam" id="PF00990">
    <property type="entry name" value="GGDEF"/>
    <property type="match status" value="1"/>
</dbReference>
<dbReference type="InterPro" id="IPR043128">
    <property type="entry name" value="Rev_trsase/Diguanyl_cyclase"/>
</dbReference>
<reference evidence="4 5" key="5">
    <citation type="journal article" date="2011" name="ISME J.">
        <title>Dual transcriptional profiling of a bacterial/fungal confrontation: Collimonas fungivorans versus Aspergillus niger.</title>
        <authorList>
            <person name="Mela F."/>
            <person name="Fritsche K."/>
            <person name="de Boer W."/>
            <person name="van Veen J.A."/>
            <person name="de Graaff L.H."/>
            <person name="van den Berg M."/>
            <person name="Leveau J.H."/>
        </authorList>
    </citation>
    <scope>NUCLEOTIDE SEQUENCE [LARGE SCALE GENOMIC DNA]</scope>
    <source>
        <strain evidence="4 5">Ter331</strain>
    </source>
</reference>
<dbReference type="CDD" id="cd01949">
    <property type="entry name" value="GGDEF"/>
    <property type="match status" value="1"/>
</dbReference>
<evidence type="ECO:0000313" key="4">
    <source>
        <dbReference type="EMBL" id="AEK63239.1"/>
    </source>
</evidence>